<dbReference type="EMBL" id="CP002219">
    <property type="protein sequence ID" value="ADQ06487.1"/>
    <property type="molecule type" value="Genomic_DNA"/>
</dbReference>
<dbReference type="InterPro" id="IPR007569">
    <property type="entry name" value="DUF559"/>
</dbReference>
<dbReference type="InterPro" id="IPR011335">
    <property type="entry name" value="Restrct_endonuc-II-like"/>
</dbReference>
<gene>
    <name evidence="2" type="ordered locus">Calhy_0750</name>
</gene>
<dbReference type="Gene3D" id="3.40.960.10">
    <property type="entry name" value="VSR Endonuclease"/>
    <property type="match status" value="1"/>
</dbReference>
<dbReference type="SUPFAM" id="SSF52980">
    <property type="entry name" value="Restriction endonuclease-like"/>
    <property type="match status" value="1"/>
</dbReference>
<protein>
    <recommendedName>
        <fullName evidence="1">DUF559 domain-containing protein</fullName>
    </recommendedName>
</protein>
<dbReference type="HOGENOM" id="CLU_1545846_0_0_9"/>
<sequence>MKNYPWDYRNLFDYKTRNYSFEITDFLANELDKLKDPVKDFLTVVIEGKISELIYGYLNKCESPIEQLLVIALDYFIGNDPDVFMIVQNEIKLQHATYRVDICVYIGDWMENIAECKKLVIECDGHDFHEKTKEQAMRDKKRDRDLIEAGYQVIHFTGSEIFADPFKCAREIRDLINKMR</sequence>
<evidence type="ECO:0000259" key="1">
    <source>
        <dbReference type="Pfam" id="PF04480"/>
    </source>
</evidence>
<feature type="domain" description="DUF559" evidence="1">
    <location>
        <begin position="102"/>
        <end position="174"/>
    </location>
</feature>
<dbReference type="AlphaFoldDB" id="E4QDS0"/>
<proteinExistence type="predicted"/>
<reference key="1">
    <citation type="submission" date="2010-09" db="EMBL/GenBank/DDBJ databases">
        <title>Complete sequence of Caldicellulosiruptor hydrothermalis 108.</title>
        <authorList>
            <consortium name="US DOE Joint Genome Institute"/>
            <person name="Lucas S."/>
            <person name="Copeland A."/>
            <person name="Lapidus A."/>
            <person name="Cheng J.-F."/>
            <person name="Bruce D."/>
            <person name="Goodwin L."/>
            <person name="Pitluck S."/>
            <person name="Davenport K."/>
            <person name="Detter J.C."/>
            <person name="Han C."/>
            <person name="Tapia R."/>
            <person name="Land M."/>
            <person name="Hauser L."/>
            <person name="Chang Y.-J."/>
            <person name="Jeffries C."/>
            <person name="Kyrpides N."/>
            <person name="Ivanova N."/>
            <person name="Mikhailova N."/>
            <person name="Blumer-Schuette S.E."/>
            <person name="Kelly R.M."/>
            <person name="Woyke T."/>
        </authorList>
    </citation>
    <scope>NUCLEOTIDE SEQUENCE</scope>
    <source>
        <strain>108</strain>
    </source>
</reference>
<dbReference type="KEGG" id="chd:Calhy_0750"/>
<name>E4QDS0_CALH1</name>
<dbReference type="Pfam" id="PF04480">
    <property type="entry name" value="DUF559"/>
    <property type="match status" value="1"/>
</dbReference>
<dbReference type="OrthoDB" id="9801520at2"/>
<dbReference type="Proteomes" id="UP000006890">
    <property type="component" value="Chromosome"/>
</dbReference>
<evidence type="ECO:0000313" key="2">
    <source>
        <dbReference type="EMBL" id="ADQ06487.1"/>
    </source>
</evidence>
<dbReference type="STRING" id="632292.Calhy_0750"/>
<evidence type="ECO:0000313" key="3">
    <source>
        <dbReference type="Proteomes" id="UP000006890"/>
    </source>
</evidence>
<keyword evidence="3" id="KW-1185">Reference proteome</keyword>
<dbReference type="eggNOG" id="COG2852">
    <property type="taxonomic scope" value="Bacteria"/>
</dbReference>
<dbReference type="RefSeq" id="WP_013402687.1">
    <property type="nucleotide sequence ID" value="NC_014652.1"/>
</dbReference>
<organism evidence="2 3">
    <name type="scientific">Caldicellulosiruptor hydrothermalis (strain DSM 18901 / VKM B-2411 / 108)</name>
    <dbReference type="NCBI Taxonomy" id="632292"/>
    <lineage>
        <taxon>Bacteria</taxon>
        <taxon>Bacillati</taxon>
        <taxon>Bacillota</taxon>
        <taxon>Bacillota incertae sedis</taxon>
        <taxon>Caldicellulosiruptorales</taxon>
        <taxon>Caldicellulosiruptoraceae</taxon>
        <taxon>Caldicellulosiruptor</taxon>
    </lineage>
</organism>
<accession>E4QDS0</accession>
<reference evidence="2 3" key="2">
    <citation type="journal article" date="2011" name="J. Bacteriol.">
        <title>Complete genome sequences for the anaerobic, extremely thermophilic plant biomass-degrading bacteria Caldicellulosiruptor hydrothermalis, Caldicellulosiruptor kristjanssonii, Caldicellulosiruptor kronotskyensis, Caldicellulosiruptor owensenis, and Caldicellulosiruptor lactoaceticus.</title>
        <authorList>
            <person name="Blumer-Schuette S.E."/>
            <person name="Ozdemir I."/>
            <person name="Mistry D."/>
            <person name="Lucas S."/>
            <person name="Lapidus A."/>
            <person name="Cheng J.F."/>
            <person name="Goodwin L.A."/>
            <person name="Pitluck S."/>
            <person name="Land M.L."/>
            <person name="Hauser L.J."/>
            <person name="Woyke T."/>
            <person name="Mikhailova N."/>
            <person name="Pati A."/>
            <person name="Kyrpides N.C."/>
            <person name="Ivanova N."/>
            <person name="Detter J.C."/>
            <person name="Walston-Davenport K."/>
            <person name="Han S."/>
            <person name="Adams M.W."/>
            <person name="Kelly R.M."/>
        </authorList>
    </citation>
    <scope>NUCLEOTIDE SEQUENCE [LARGE SCALE GENOMIC DNA]</scope>
    <source>
        <strain evidence="3">DSM 18901 / VKM B-2411 / 108</strain>
    </source>
</reference>